<keyword evidence="2 10" id="KW-0813">Transport</keyword>
<evidence type="ECO:0000256" key="1">
    <source>
        <dbReference type="ARBA" id="ARBA00004571"/>
    </source>
</evidence>
<evidence type="ECO:0000256" key="12">
    <source>
        <dbReference type="SAM" id="SignalP"/>
    </source>
</evidence>
<dbReference type="Gene3D" id="2.170.130.10">
    <property type="entry name" value="TonB-dependent receptor, plug domain"/>
    <property type="match status" value="1"/>
</dbReference>
<dbReference type="PROSITE" id="PS52016">
    <property type="entry name" value="TONB_DEPENDENT_REC_3"/>
    <property type="match status" value="1"/>
</dbReference>
<evidence type="ECO:0000256" key="7">
    <source>
        <dbReference type="ARBA" id="ARBA00023136"/>
    </source>
</evidence>
<name>A0A932EQD8_9BACT</name>
<evidence type="ECO:0000256" key="4">
    <source>
        <dbReference type="ARBA" id="ARBA00022692"/>
    </source>
</evidence>
<keyword evidence="8 15" id="KW-0675">Receptor</keyword>
<evidence type="ECO:0000256" key="10">
    <source>
        <dbReference type="PROSITE-ProRule" id="PRU01360"/>
    </source>
</evidence>
<dbReference type="AlphaFoldDB" id="A0A932EQD8"/>
<feature type="domain" description="TonB-dependent receptor-like beta-barrel" evidence="13">
    <location>
        <begin position="265"/>
        <end position="703"/>
    </location>
</feature>
<dbReference type="GO" id="GO:0009279">
    <property type="term" value="C:cell outer membrane"/>
    <property type="evidence" value="ECO:0007669"/>
    <property type="project" value="UniProtKB-SubCell"/>
</dbReference>
<dbReference type="InterPro" id="IPR012910">
    <property type="entry name" value="Plug_dom"/>
</dbReference>
<dbReference type="SUPFAM" id="SSF49452">
    <property type="entry name" value="Starch-binding domain-like"/>
    <property type="match status" value="1"/>
</dbReference>
<dbReference type="Pfam" id="PF00593">
    <property type="entry name" value="TonB_dep_Rec_b-barrel"/>
    <property type="match status" value="1"/>
</dbReference>
<evidence type="ECO:0000313" key="15">
    <source>
        <dbReference type="EMBL" id="MBI2679109.1"/>
    </source>
</evidence>
<dbReference type="PANTHER" id="PTHR30069">
    <property type="entry name" value="TONB-DEPENDENT OUTER MEMBRANE RECEPTOR"/>
    <property type="match status" value="1"/>
</dbReference>
<dbReference type="GO" id="GO:0044718">
    <property type="term" value="P:siderophore transmembrane transport"/>
    <property type="evidence" value="ECO:0007669"/>
    <property type="project" value="TreeGrafter"/>
</dbReference>
<dbReference type="InterPro" id="IPR000531">
    <property type="entry name" value="Beta-barrel_TonB"/>
</dbReference>
<dbReference type="InterPro" id="IPR039426">
    <property type="entry name" value="TonB-dep_rcpt-like"/>
</dbReference>
<evidence type="ECO:0000256" key="3">
    <source>
        <dbReference type="ARBA" id="ARBA00022452"/>
    </source>
</evidence>
<feature type="domain" description="TonB-dependent receptor plug" evidence="14">
    <location>
        <begin position="122"/>
        <end position="220"/>
    </location>
</feature>
<dbReference type="Pfam" id="PF07715">
    <property type="entry name" value="Plug"/>
    <property type="match status" value="1"/>
</dbReference>
<dbReference type="SUPFAM" id="SSF56935">
    <property type="entry name" value="Porins"/>
    <property type="match status" value="1"/>
</dbReference>
<proteinExistence type="inferred from homology"/>
<accession>A0A932EQD8</accession>
<keyword evidence="5 12" id="KW-0732">Signal</keyword>
<keyword evidence="7 10" id="KW-0472">Membrane</keyword>
<reference evidence="15" key="1">
    <citation type="submission" date="2020-07" db="EMBL/GenBank/DDBJ databases">
        <title>Huge and variable diversity of episymbiotic CPR bacteria and DPANN archaea in groundwater ecosystems.</title>
        <authorList>
            <person name="He C.Y."/>
            <person name="Keren R."/>
            <person name="Whittaker M."/>
            <person name="Farag I.F."/>
            <person name="Doudna J."/>
            <person name="Cate J.H.D."/>
            <person name="Banfield J.F."/>
        </authorList>
    </citation>
    <scope>NUCLEOTIDE SEQUENCE</scope>
    <source>
        <strain evidence="15">NC_groundwater_580_Pr5_B-0.1um_64_19</strain>
    </source>
</reference>
<comment type="caution">
    <text evidence="15">The sequence shown here is derived from an EMBL/GenBank/DDBJ whole genome shotgun (WGS) entry which is preliminary data.</text>
</comment>
<dbReference type="EMBL" id="JACPNR010000012">
    <property type="protein sequence ID" value="MBI2679109.1"/>
    <property type="molecule type" value="Genomic_DNA"/>
</dbReference>
<keyword evidence="9 10" id="KW-0998">Cell outer membrane</keyword>
<keyword evidence="3 10" id="KW-1134">Transmembrane beta strand</keyword>
<evidence type="ECO:0000256" key="11">
    <source>
        <dbReference type="RuleBase" id="RU003357"/>
    </source>
</evidence>
<dbReference type="GO" id="GO:0015344">
    <property type="term" value="F:siderophore uptake transmembrane transporter activity"/>
    <property type="evidence" value="ECO:0007669"/>
    <property type="project" value="TreeGrafter"/>
</dbReference>
<comment type="subcellular location">
    <subcellularLocation>
        <location evidence="1 10">Cell outer membrane</location>
        <topology evidence="1 10">Multi-pass membrane protein</topology>
    </subcellularLocation>
</comment>
<feature type="chain" id="PRO_5037601698" evidence="12">
    <location>
        <begin position="21"/>
        <end position="733"/>
    </location>
</feature>
<evidence type="ECO:0000313" key="16">
    <source>
        <dbReference type="Proteomes" id="UP000779809"/>
    </source>
</evidence>
<dbReference type="Gene3D" id="2.60.40.1120">
    <property type="entry name" value="Carboxypeptidase-like, regulatory domain"/>
    <property type="match status" value="1"/>
</dbReference>
<organism evidence="15 16">
    <name type="scientific">Candidatus Korobacter versatilis</name>
    <dbReference type="NCBI Taxonomy" id="658062"/>
    <lineage>
        <taxon>Bacteria</taxon>
        <taxon>Pseudomonadati</taxon>
        <taxon>Acidobacteriota</taxon>
        <taxon>Terriglobia</taxon>
        <taxon>Terriglobales</taxon>
        <taxon>Candidatus Korobacteraceae</taxon>
        <taxon>Candidatus Korobacter</taxon>
    </lineage>
</organism>
<evidence type="ECO:0000259" key="14">
    <source>
        <dbReference type="Pfam" id="PF07715"/>
    </source>
</evidence>
<evidence type="ECO:0000256" key="8">
    <source>
        <dbReference type="ARBA" id="ARBA00023170"/>
    </source>
</evidence>
<evidence type="ECO:0000256" key="6">
    <source>
        <dbReference type="ARBA" id="ARBA00023077"/>
    </source>
</evidence>
<dbReference type="InterPro" id="IPR037066">
    <property type="entry name" value="Plug_dom_sf"/>
</dbReference>
<feature type="signal peptide" evidence="12">
    <location>
        <begin position="1"/>
        <end position="20"/>
    </location>
</feature>
<dbReference type="Proteomes" id="UP000779809">
    <property type="component" value="Unassembled WGS sequence"/>
</dbReference>
<evidence type="ECO:0000256" key="5">
    <source>
        <dbReference type="ARBA" id="ARBA00022729"/>
    </source>
</evidence>
<evidence type="ECO:0000256" key="2">
    <source>
        <dbReference type="ARBA" id="ARBA00022448"/>
    </source>
</evidence>
<keyword evidence="4 10" id="KW-0812">Transmembrane</keyword>
<dbReference type="GO" id="GO:0030246">
    <property type="term" value="F:carbohydrate binding"/>
    <property type="evidence" value="ECO:0007669"/>
    <property type="project" value="InterPro"/>
</dbReference>
<dbReference type="InterPro" id="IPR013784">
    <property type="entry name" value="Carb-bd-like_fold"/>
</dbReference>
<dbReference type="Pfam" id="PF13620">
    <property type="entry name" value="CarboxypepD_reg"/>
    <property type="match status" value="1"/>
</dbReference>
<keyword evidence="6 11" id="KW-0798">TonB box</keyword>
<sequence length="733" mass="79301">MRSRLFVVLSLLFILPAAFAASLTVTVTDPHHAAVSGARVTAFRGKSVAAIRQTSSAGAATFDLADGAYRVEVLAPGFAPMSLTAALPGDATLAAQLAIAVPSETVNVTAAGTPLAAESSGSLVATLGARELDLLQPVAAADAIRFLPGAVVNTSGRRGGQASLFVRGGESNYNKVILDGVPVDDPGGFFDFGVVPMFQVDRLEFFRGAQSVLYGSDAMTSVIQTWSATGSTRLPELRLGADGGTFSTARGYASLAGAWQRLDYNLFADQTRTDGQGVNDAYSNSGQGGNVGIQFGPRAVLRLRARHSNSRAGVQGAWDYNGTPFFTPDTDQRARQNNFLGSAELTVQAPTRLTHTFRVFEYSHRRFNEDSFVDPGRVLFPFPPFFCGLDCPFQAFANLNRAGFDYQGDYQPTEYLRATFGYEFEDEHGAIGELLGSSVSRGLRRNHAVWAQTLLQWKRVSFTPGFRYVHNESFGDRVVPRVALSLLAFRGGETFSGTRLRFVYSEGIKAPSFEESFGQGGGFPILPNPALKPEQATSFETGVQQSFAGGKYSASATYFHNLFRDNIDFSLDPCFCQGQYVNVNRVLAHGAEFELHARFTARLTATAGYTYLSSQILEAPFAFDPLLAAGQPLLRRPKHSGSLILAYAAKRWGADAAGTFIGPRRDSDFLGFGIDHAAGYARFDFGGWYAIDRHVTAYANVENATNRRYQEVVGYPALKANFRAGLRFVIGGE</sequence>
<evidence type="ECO:0000256" key="9">
    <source>
        <dbReference type="ARBA" id="ARBA00023237"/>
    </source>
</evidence>
<dbReference type="InterPro" id="IPR036942">
    <property type="entry name" value="Beta-barrel_TonB_sf"/>
</dbReference>
<dbReference type="PANTHER" id="PTHR30069:SF29">
    <property type="entry name" value="HEMOGLOBIN AND HEMOGLOBIN-HAPTOGLOBIN-BINDING PROTEIN 1-RELATED"/>
    <property type="match status" value="1"/>
</dbReference>
<dbReference type="Gene3D" id="2.40.170.20">
    <property type="entry name" value="TonB-dependent receptor, beta-barrel domain"/>
    <property type="match status" value="1"/>
</dbReference>
<evidence type="ECO:0000259" key="13">
    <source>
        <dbReference type="Pfam" id="PF00593"/>
    </source>
</evidence>
<gene>
    <name evidence="15" type="ORF">HYX28_10040</name>
</gene>
<dbReference type="CDD" id="cd01347">
    <property type="entry name" value="ligand_gated_channel"/>
    <property type="match status" value="1"/>
</dbReference>
<comment type="similarity">
    <text evidence="10 11">Belongs to the TonB-dependent receptor family.</text>
</comment>
<protein>
    <submittedName>
        <fullName evidence="15">TonB-dependent receptor</fullName>
    </submittedName>
</protein>